<name>A0A1J7BW41_9ACTN</name>
<keyword evidence="1" id="KW-1133">Transmembrane helix</keyword>
<evidence type="ECO:0000256" key="1">
    <source>
        <dbReference type="SAM" id="Phobius"/>
    </source>
</evidence>
<dbReference type="OrthoDB" id="62003at2"/>
<dbReference type="AlphaFoldDB" id="A0A1J7BW41"/>
<dbReference type="Proteomes" id="UP000243342">
    <property type="component" value="Unassembled WGS sequence"/>
</dbReference>
<keyword evidence="1" id="KW-0812">Transmembrane</keyword>
<feature type="transmembrane region" description="Helical" evidence="1">
    <location>
        <begin position="60"/>
        <end position="79"/>
    </location>
</feature>
<feature type="transmembrane region" description="Helical" evidence="1">
    <location>
        <begin position="185"/>
        <end position="203"/>
    </location>
</feature>
<dbReference type="EMBL" id="MLCF01000045">
    <property type="protein sequence ID" value="OIV37681.1"/>
    <property type="molecule type" value="Genomic_DNA"/>
</dbReference>
<dbReference type="STRING" id="1428644.BIV57_09760"/>
<reference evidence="2 3" key="1">
    <citation type="submission" date="2016-10" db="EMBL/GenBank/DDBJ databases">
        <title>Genome sequence of Streptomyces gilvigriseus MUSC 26.</title>
        <authorList>
            <person name="Lee L.-H."/>
            <person name="Ser H.-L."/>
        </authorList>
    </citation>
    <scope>NUCLEOTIDE SEQUENCE [LARGE SCALE GENOMIC DNA]</scope>
    <source>
        <strain evidence="2 3">MUSC 26</strain>
    </source>
</reference>
<dbReference type="PANTHER" id="PTHR36832">
    <property type="entry name" value="SLR1174 PROTEIN-RELATED"/>
    <property type="match status" value="1"/>
</dbReference>
<proteinExistence type="predicted"/>
<accession>A0A1J7BW41</accession>
<evidence type="ECO:0000313" key="2">
    <source>
        <dbReference type="EMBL" id="OIV37681.1"/>
    </source>
</evidence>
<protein>
    <recommendedName>
        <fullName evidence="4">ABC transporter permease</fullName>
    </recommendedName>
</protein>
<feature type="transmembrane region" description="Helical" evidence="1">
    <location>
        <begin position="108"/>
        <end position="132"/>
    </location>
</feature>
<keyword evidence="1" id="KW-0472">Membrane</keyword>
<feature type="transmembrane region" description="Helical" evidence="1">
    <location>
        <begin position="223"/>
        <end position="248"/>
    </location>
</feature>
<feature type="transmembrane region" description="Helical" evidence="1">
    <location>
        <begin position="152"/>
        <end position="173"/>
    </location>
</feature>
<dbReference type="PANTHER" id="PTHR36832:SF1">
    <property type="entry name" value="SLR1174 PROTEIN"/>
    <property type="match status" value="1"/>
</dbReference>
<evidence type="ECO:0008006" key="4">
    <source>
        <dbReference type="Google" id="ProtNLM"/>
    </source>
</evidence>
<comment type="caution">
    <text evidence="2">The sequence shown here is derived from an EMBL/GenBank/DDBJ whole genome shotgun (WGS) entry which is preliminary data.</text>
</comment>
<sequence length="264" mass="28491">MRAYAGIARVLSRTVMAYRSNFLVGSLGLLMQVFLLRVVWTSVFPSDGRTTTGGHAVTLGAQIAYSTLATVQFSLFSPWQVSMVPQRVRDGTVAVDLARPVGFNGQMFFGQVGFTLGNAPFALLALPFAILVGGAQPPSSAGTAGLYALSLLGGYLISLLLGSLMGMVAFWTLEIQGILMVYRMLSQFLAGALVPLWFMPGWLRGISQWLPFQGTTYTPIAVYLGQLGGALRAIGVQAVWVLVLWLLLRLVWSRALRRVTVQGG</sequence>
<gene>
    <name evidence="2" type="ORF">BIV57_09760</name>
</gene>
<evidence type="ECO:0000313" key="3">
    <source>
        <dbReference type="Proteomes" id="UP000243342"/>
    </source>
</evidence>
<keyword evidence="3" id="KW-1185">Reference proteome</keyword>
<dbReference type="InterPro" id="IPR010390">
    <property type="entry name" value="ABC-2_transporter-like"/>
</dbReference>
<dbReference type="Pfam" id="PF06182">
    <property type="entry name" value="ABC2_membrane_6"/>
    <property type="match status" value="1"/>
</dbReference>
<organism evidence="2 3">
    <name type="scientific">Mangrovactinospora gilvigrisea</name>
    <dbReference type="NCBI Taxonomy" id="1428644"/>
    <lineage>
        <taxon>Bacteria</taxon>
        <taxon>Bacillati</taxon>
        <taxon>Actinomycetota</taxon>
        <taxon>Actinomycetes</taxon>
        <taxon>Kitasatosporales</taxon>
        <taxon>Streptomycetaceae</taxon>
        <taxon>Mangrovactinospora</taxon>
    </lineage>
</organism>
<feature type="transmembrane region" description="Helical" evidence="1">
    <location>
        <begin position="21"/>
        <end position="40"/>
    </location>
</feature>